<dbReference type="Proteomes" id="UP000824230">
    <property type="component" value="Unassembled WGS sequence"/>
</dbReference>
<dbReference type="Gene3D" id="2.40.37.10">
    <property type="entry name" value="Lyase, Ornithine Decarboxylase, Chain A, domain 1"/>
    <property type="match status" value="1"/>
</dbReference>
<evidence type="ECO:0000256" key="1">
    <source>
        <dbReference type="ARBA" id="ARBA00001933"/>
    </source>
</evidence>
<dbReference type="SUPFAM" id="SSF51419">
    <property type="entry name" value="PLP-binding barrel"/>
    <property type="match status" value="1"/>
</dbReference>
<keyword evidence="2" id="KW-0663">Pyridoxal phosphate</keyword>
<accession>A0A9D2ANH1</accession>
<evidence type="ECO:0000256" key="2">
    <source>
        <dbReference type="ARBA" id="ARBA00022898"/>
    </source>
</evidence>
<dbReference type="PANTHER" id="PTHR43727">
    <property type="entry name" value="DIAMINOPIMELATE DECARBOXYLASE"/>
    <property type="match status" value="1"/>
</dbReference>
<dbReference type="EMBL" id="DXFG01000170">
    <property type="protein sequence ID" value="HIX37897.1"/>
    <property type="molecule type" value="Genomic_DNA"/>
</dbReference>
<evidence type="ECO:0000313" key="5">
    <source>
        <dbReference type="Proteomes" id="UP000824230"/>
    </source>
</evidence>
<dbReference type="SUPFAM" id="SSF50621">
    <property type="entry name" value="Alanine racemase C-terminal domain-like"/>
    <property type="match status" value="1"/>
</dbReference>
<keyword evidence="4" id="KW-0413">Isomerase</keyword>
<organism evidence="4 5">
    <name type="scientific">Candidatus Blautia pullistercoris</name>
    <dbReference type="NCBI Taxonomy" id="2838499"/>
    <lineage>
        <taxon>Bacteria</taxon>
        <taxon>Bacillati</taxon>
        <taxon>Bacillota</taxon>
        <taxon>Clostridia</taxon>
        <taxon>Lachnospirales</taxon>
        <taxon>Lachnospiraceae</taxon>
        <taxon>Blautia</taxon>
    </lineage>
</organism>
<dbReference type="GO" id="GO:0009089">
    <property type="term" value="P:lysine biosynthetic process via diaminopimelate"/>
    <property type="evidence" value="ECO:0007669"/>
    <property type="project" value="TreeGrafter"/>
</dbReference>
<dbReference type="InterPro" id="IPR022643">
    <property type="entry name" value="De-COase2_C"/>
</dbReference>
<proteinExistence type="predicted"/>
<dbReference type="PANTHER" id="PTHR43727:SF2">
    <property type="entry name" value="GROUP IV DECARBOXYLASE"/>
    <property type="match status" value="1"/>
</dbReference>
<evidence type="ECO:0000259" key="3">
    <source>
        <dbReference type="Pfam" id="PF00278"/>
    </source>
</evidence>
<dbReference type="EC" id="5.1.1.1" evidence="4"/>
<dbReference type="Pfam" id="PF00278">
    <property type="entry name" value="Orn_DAP_Arg_deC"/>
    <property type="match status" value="1"/>
</dbReference>
<dbReference type="Gene3D" id="3.20.20.10">
    <property type="entry name" value="Alanine racemase"/>
    <property type="match status" value="1"/>
</dbReference>
<gene>
    <name evidence="4" type="ORF">H9738_08525</name>
</gene>
<dbReference type="GO" id="GO:0008836">
    <property type="term" value="F:diaminopimelate decarboxylase activity"/>
    <property type="evidence" value="ECO:0007669"/>
    <property type="project" value="TreeGrafter"/>
</dbReference>
<comment type="cofactor">
    <cofactor evidence="1">
        <name>pyridoxal 5'-phosphate</name>
        <dbReference type="ChEBI" id="CHEBI:597326"/>
    </cofactor>
</comment>
<dbReference type="InterPro" id="IPR009006">
    <property type="entry name" value="Ala_racemase/Decarboxylase_C"/>
</dbReference>
<feature type="domain" description="Orn/DAP/Arg decarboxylase 2 C-terminal" evidence="3">
    <location>
        <begin position="76"/>
        <end position="346"/>
    </location>
</feature>
<evidence type="ECO:0000313" key="4">
    <source>
        <dbReference type="EMBL" id="HIX37897.1"/>
    </source>
</evidence>
<name>A0A9D2ANH1_9FIRM</name>
<dbReference type="AlphaFoldDB" id="A0A9D2ANH1"/>
<comment type="caution">
    <text evidence="4">The sequence shown here is derived from an EMBL/GenBank/DDBJ whole genome shotgun (WGS) entry which is preliminary data.</text>
</comment>
<reference evidence="4" key="2">
    <citation type="submission" date="2021-04" db="EMBL/GenBank/DDBJ databases">
        <authorList>
            <person name="Gilroy R."/>
        </authorList>
    </citation>
    <scope>NUCLEOTIDE SEQUENCE</scope>
    <source>
        <strain evidence="4">ChiHjej12B11-1927</strain>
    </source>
</reference>
<dbReference type="GO" id="GO:0008784">
    <property type="term" value="F:alanine racemase activity"/>
    <property type="evidence" value="ECO:0007669"/>
    <property type="project" value="UniProtKB-EC"/>
</dbReference>
<dbReference type="InterPro" id="IPR029066">
    <property type="entry name" value="PLP-binding_barrel"/>
</dbReference>
<protein>
    <submittedName>
        <fullName evidence="4">Alanine racemase</fullName>
        <ecNumber evidence="4">5.1.1.1</ecNumber>
    </submittedName>
</protein>
<sequence length="398" mass="45753">MTKKELLVQGAEKYGTPLYIFDTDQAAEQVKSFRRILGKEIGLCYAMKANPFLVKQMAELTDRIEVCSMGEFYICREKDIPAEKLFISGVLKKKEEIWQILDHSRGQCCCNVESPGQFFAMAEWGEKNKKPVSLYLRLASGSQFGMDEKKIRSIIRTRDAWPYVKIRGIHYFSGTLKKAWKMEKELKFLDGFLHELEEDLGFYTKELEYGPGLSVPYFQGQEDRTREDLEALSQAIKNMSWKGRVTLEMGRAFAASCGTYLTRVEDVKKNHEKNICIVDGGIHQLHYDGQIRGMYQPRIQVLEKAGGREKEWNVYGSLCTVHDLLIQNIPLRGLKKGSVLAFENAGAYSHMEGMALFLSHELPGAVSYSREKGWKQIRREQQTYIWNMESEDNNGENN</sequence>
<reference evidence="4" key="1">
    <citation type="journal article" date="2021" name="PeerJ">
        <title>Extensive microbial diversity within the chicken gut microbiome revealed by metagenomics and culture.</title>
        <authorList>
            <person name="Gilroy R."/>
            <person name="Ravi A."/>
            <person name="Getino M."/>
            <person name="Pursley I."/>
            <person name="Horton D.L."/>
            <person name="Alikhan N.F."/>
            <person name="Baker D."/>
            <person name="Gharbi K."/>
            <person name="Hall N."/>
            <person name="Watson M."/>
            <person name="Adriaenssens E.M."/>
            <person name="Foster-Nyarko E."/>
            <person name="Jarju S."/>
            <person name="Secka A."/>
            <person name="Antonio M."/>
            <person name="Oren A."/>
            <person name="Chaudhuri R.R."/>
            <person name="La Ragione R."/>
            <person name="Hildebrand F."/>
            <person name="Pallen M.J."/>
        </authorList>
    </citation>
    <scope>NUCLEOTIDE SEQUENCE</scope>
    <source>
        <strain evidence="4">ChiHjej12B11-1927</strain>
    </source>
</reference>